<feature type="region of interest" description="Disordered" evidence="1">
    <location>
        <begin position="142"/>
        <end position="210"/>
    </location>
</feature>
<name>A0A6A5ZQ09_9PLEO</name>
<sequence>MSPAIDWSFVSLPDPLAGMEKACSFSPSIDITSDAFPFDNVGVLPDCDYTSIPYNQGDSFFDPPLYPSTETCKAQLGFADSWITSSTLTPLSIPKCKIPNVPANSPINMTVDMNEVCARDVSPTPSLCADGDYLSAHSPASLKRSYSSSSSPSESHSNSGADDEYLVEEPATKRPKRRVERPRLDRSDSSSSSSASSKSQARVPHNQVERKYREGLNIQLEQLRRAVPTLCQVNDGEQGKPSKATVLVGAIAYIKKIVRERDELAKEVEGRKAAARTAAVTELWE</sequence>
<dbReference type="InterPro" id="IPR011598">
    <property type="entry name" value="bHLH_dom"/>
</dbReference>
<dbReference type="SUPFAM" id="SSF47459">
    <property type="entry name" value="HLH, helix-loop-helix DNA-binding domain"/>
    <property type="match status" value="1"/>
</dbReference>
<evidence type="ECO:0000256" key="1">
    <source>
        <dbReference type="SAM" id="MobiDB-lite"/>
    </source>
</evidence>
<dbReference type="EMBL" id="ML977314">
    <property type="protein sequence ID" value="KAF2120318.1"/>
    <property type="molecule type" value="Genomic_DNA"/>
</dbReference>
<dbReference type="InterPro" id="IPR052099">
    <property type="entry name" value="Regulatory_TF_Diverse"/>
</dbReference>
<dbReference type="Proteomes" id="UP000799770">
    <property type="component" value="Unassembled WGS sequence"/>
</dbReference>
<dbReference type="InterPro" id="IPR036638">
    <property type="entry name" value="HLH_DNA-bd_sf"/>
</dbReference>
<evidence type="ECO:0000259" key="2">
    <source>
        <dbReference type="PROSITE" id="PS50888"/>
    </source>
</evidence>
<dbReference type="PROSITE" id="PS50888">
    <property type="entry name" value="BHLH"/>
    <property type="match status" value="1"/>
</dbReference>
<dbReference type="PANTHER" id="PTHR47336:SF2">
    <property type="entry name" value="TRANSCRIPTION FACTOR HMS1-RELATED"/>
    <property type="match status" value="1"/>
</dbReference>
<dbReference type="Gene3D" id="4.10.280.10">
    <property type="entry name" value="Helix-loop-helix DNA-binding domain"/>
    <property type="match status" value="1"/>
</dbReference>
<dbReference type="GO" id="GO:0046983">
    <property type="term" value="F:protein dimerization activity"/>
    <property type="evidence" value="ECO:0007669"/>
    <property type="project" value="InterPro"/>
</dbReference>
<dbReference type="AlphaFoldDB" id="A0A6A5ZQ09"/>
<proteinExistence type="predicted"/>
<dbReference type="OrthoDB" id="2133190at2759"/>
<organism evidence="3 4">
    <name type="scientific">Lophiotrema nucula</name>
    <dbReference type="NCBI Taxonomy" id="690887"/>
    <lineage>
        <taxon>Eukaryota</taxon>
        <taxon>Fungi</taxon>
        <taxon>Dikarya</taxon>
        <taxon>Ascomycota</taxon>
        <taxon>Pezizomycotina</taxon>
        <taxon>Dothideomycetes</taxon>
        <taxon>Pleosporomycetidae</taxon>
        <taxon>Pleosporales</taxon>
        <taxon>Lophiotremataceae</taxon>
        <taxon>Lophiotrema</taxon>
    </lineage>
</organism>
<feature type="compositionally biased region" description="Low complexity" evidence="1">
    <location>
        <begin position="189"/>
        <end position="199"/>
    </location>
</feature>
<feature type="domain" description="BHLH" evidence="2">
    <location>
        <begin position="200"/>
        <end position="257"/>
    </location>
</feature>
<protein>
    <recommendedName>
        <fullName evidence="2">BHLH domain-containing protein</fullName>
    </recommendedName>
</protein>
<dbReference type="Pfam" id="PF00010">
    <property type="entry name" value="HLH"/>
    <property type="match status" value="1"/>
</dbReference>
<accession>A0A6A5ZQ09</accession>
<keyword evidence="4" id="KW-1185">Reference proteome</keyword>
<dbReference type="SMART" id="SM00353">
    <property type="entry name" value="HLH"/>
    <property type="match status" value="1"/>
</dbReference>
<evidence type="ECO:0000313" key="3">
    <source>
        <dbReference type="EMBL" id="KAF2120318.1"/>
    </source>
</evidence>
<dbReference type="CDD" id="cd11395">
    <property type="entry name" value="bHLHzip_SREBP_like"/>
    <property type="match status" value="1"/>
</dbReference>
<reference evidence="3" key="1">
    <citation type="journal article" date="2020" name="Stud. Mycol.">
        <title>101 Dothideomycetes genomes: a test case for predicting lifestyles and emergence of pathogens.</title>
        <authorList>
            <person name="Haridas S."/>
            <person name="Albert R."/>
            <person name="Binder M."/>
            <person name="Bloem J."/>
            <person name="Labutti K."/>
            <person name="Salamov A."/>
            <person name="Andreopoulos B."/>
            <person name="Baker S."/>
            <person name="Barry K."/>
            <person name="Bills G."/>
            <person name="Bluhm B."/>
            <person name="Cannon C."/>
            <person name="Castanera R."/>
            <person name="Culley D."/>
            <person name="Daum C."/>
            <person name="Ezra D."/>
            <person name="Gonzalez J."/>
            <person name="Henrissat B."/>
            <person name="Kuo A."/>
            <person name="Liang C."/>
            <person name="Lipzen A."/>
            <person name="Lutzoni F."/>
            <person name="Magnuson J."/>
            <person name="Mondo S."/>
            <person name="Nolan M."/>
            <person name="Ohm R."/>
            <person name="Pangilinan J."/>
            <person name="Park H.-J."/>
            <person name="Ramirez L."/>
            <person name="Alfaro M."/>
            <person name="Sun H."/>
            <person name="Tritt A."/>
            <person name="Yoshinaga Y."/>
            <person name="Zwiers L.-H."/>
            <person name="Turgeon B."/>
            <person name="Goodwin S."/>
            <person name="Spatafora J."/>
            <person name="Crous P."/>
            <person name="Grigoriev I."/>
        </authorList>
    </citation>
    <scope>NUCLEOTIDE SEQUENCE</scope>
    <source>
        <strain evidence="3">CBS 627.86</strain>
    </source>
</reference>
<gene>
    <name evidence="3" type="ORF">BDV96DRAFT_642154</name>
</gene>
<feature type="compositionally biased region" description="Low complexity" evidence="1">
    <location>
        <begin position="142"/>
        <end position="159"/>
    </location>
</feature>
<evidence type="ECO:0000313" key="4">
    <source>
        <dbReference type="Proteomes" id="UP000799770"/>
    </source>
</evidence>
<dbReference type="PANTHER" id="PTHR47336">
    <property type="entry name" value="TRANSCRIPTION FACTOR HMS1-RELATED"/>
    <property type="match status" value="1"/>
</dbReference>